<protein>
    <submittedName>
        <fullName evidence="2">Uncharacterized protein</fullName>
    </submittedName>
</protein>
<organism evidence="2 3">
    <name type="scientific">Halogeometricum borinquense</name>
    <dbReference type="NCBI Taxonomy" id="60847"/>
    <lineage>
        <taxon>Archaea</taxon>
        <taxon>Methanobacteriati</taxon>
        <taxon>Methanobacteriota</taxon>
        <taxon>Stenosarchaea group</taxon>
        <taxon>Halobacteria</taxon>
        <taxon>Halobacteriales</taxon>
        <taxon>Haloferacaceae</taxon>
        <taxon>Halogeometricum</taxon>
    </lineage>
</organism>
<evidence type="ECO:0000313" key="3">
    <source>
        <dbReference type="Proteomes" id="UP000465846"/>
    </source>
</evidence>
<gene>
    <name evidence="2" type="ORF">G3I44_10930</name>
</gene>
<dbReference type="Proteomes" id="UP000465846">
    <property type="component" value="Chromosome"/>
</dbReference>
<proteinExistence type="predicted"/>
<name>A0A6C0UGT7_9EURY</name>
<dbReference type="EMBL" id="CP048739">
    <property type="protein sequence ID" value="QIB74754.1"/>
    <property type="molecule type" value="Genomic_DNA"/>
</dbReference>
<sequence length="179" mass="20171">MAELSIFCLVPFHRLFTLQPLLEPNHIWIFSNTIVHQDYHVNMPGEATGGKLSVGRIDPRSQDQQPTPGDPTPLPRDQARAKLRGFDYPGENTRRAVMNYLPVRDAYLLIRREGTATRDELVGLARSSTVDDPDRGLFPTKADFYREVMAPALESMPDIDSPPERAGVWKYSGIKPNPD</sequence>
<evidence type="ECO:0000313" key="2">
    <source>
        <dbReference type="EMBL" id="QIB74754.1"/>
    </source>
</evidence>
<accession>A0A6C0UGT7</accession>
<evidence type="ECO:0000256" key="1">
    <source>
        <dbReference type="SAM" id="MobiDB-lite"/>
    </source>
</evidence>
<dbReference type="AlphaFoldDB" id="A0A6C0UGT7"/>
<feature type="region of interest" description="Disordered" evidence="1">
    <location>
        <begin position="50"/>
        <end position="77"/>
    </location>
</feature>
<dbReference type="GeneID" id="44079921"/>
<dbReference type="RefSeq" id="WP_163486642.1">
    <property type="nucleotide sequence ID" value="NZ_CP048739.1"/>
</dbReference>
<feature type="region of interest" description="Disordered" evidence="1">
    <location>
        <begin position="154"/>
        <end position="179"/>
    </location>
</feature>
<reference evidence="2 3" key="1">
    <citation type="submission" date="2020-02" db="EMBL/GenBank/DDBJ databases">
        <title>Whole genome sequence of Halogeometricum borinquense strain wsp4.</title>
        <authorList>
            <person name="Verma D.K."/>
            <person name="Gopal K."/>
            <person name="Prasad E.S."/>
        </authorList>
    </citation>
    <scope>NUCLEOTIDE SEQUENCE [LARGE SCALE GENOMIC DNA]</scope>
    <source>
        <strain evidence="3">wsp4</strain>
    </source>
</reference>